<comment type="function">
    <text evidence="9">This protein specifically catalyzes the removal of signal peptides from prolipoproteins.</text>
</comment>
<comment type="catalytic activity">
    <reaction evidence="9">
        <text>Release of signal peptides from bacterial membrane prolipoproteins. Hydrolyzes -Xaa-Yaa-Zaa-|-(S,diacylglyceryl)Cys-, in which Xaa is hydrophobic (preferably Leu), and Yaa (Ala or Ser) and Zaa (Gly or Ala) have small, neutral side chains.</text>
        <dbReference type="EC" id="3.4.23.36"/>
    </reaction>
</comment>
<evidence type="ECO:0000313" key="12">
    <source>
        <dbReference type="Proteomes" id="UP001556631"/>
    </source>
</evidence>
<feature type="active site" evidence="9">
    <location>
        <position position="144"/>
    </location>
</feature>
<comment type="subcellular location">
    <subcellularLocation>
        <location evidence="9">Cell membrane</location>
        <topology evidence="9">Multi-pass membrane protein</topology>
    </subcellularLocation>
</comment>
<dbReference type="RefSeq" id="WP_367992926.1">
    <property type="nucleotide sequence ID" value="NZ_JBFPJR010000010.1"/>
</dbReference>
<dbReference type="Proteomes" id="UP001556631">
    <property type="component" value="Unassembled WGS sequence"/>
</dbReference>
<accession>A0ABV3SX26</accession>
<keyword evidence="5 9" id="KW-0064">Aspartyl protease</keyword>
<feature type="transmembrane region" description="Helical" evidence="9">
    <location>
        <begin position="27"/>
        <end position="46"/>
    </location>
</feature>
<evidence type="ECO:0000256" key="10">
    <source>
        <dbReference type="RuleBase" id="RU004181"/>
    </source>
</evidence>
<reference evidence="11 12" key="1">
    <citation type="submission" date="2024-07" db="EMBL/GenBank/DDBJ databases">
        <authorList>
            <person name="Lee S."/>
            <person name="Kang M."/>
        </authorList>
    </citation>
    <scope>NUCLEOTIDE SEQUENCE [LARGE SCALE GENOMIC DNA]</scope>
    <source>
        <strain evidence="11 12">DS6</strain>
    </source>
</reference>
<dbReference type="Pfam" id="PF01252">
    <property type="entry name" value="Peptidase_A8"/>
    <property type="match status" value="1"/>
</dbReference>
<keyword evidence="2 9" id="KW-1003">Cell membrane</keyword>
<feature type="transmembrane region" description="Helical" evidence="9">
    <location>
        <begin position="87"/>
        <end position="105"/>
    </location>
</feature>
<keyword evidence="6 9" id="KW-0378">Hydrolase</keyword>
<dbReference type="PANTHER" id="PTHR33695:SF1">
    <property type="entry name" value="LIPOPROTEIN SIGNAL PEPTIDASE"/>
    <property type="match status" value="1"/>
</dbReference>
<evidence type="ECO:0000256" key="7">
    <source>
        <dbReference type="ARBA" id="ARBA00022989"/>
    </source>
</evidence>
<comment type="caution">
    <text evidence="11">The sequence shown here is derived from an EMBL/GenBank/DDBJ whole genome shotgun (WGS) entry which is preliminary data.</text>
</comment>
<keyword evidence="4 9" id="KW-0812">Transmembrane</keyword>
<evidence type="ECO:0000256" key="6">
    <source>
        <dbReference type="ARBA" id="ARBA00022801"/>
    </source>
</evidence>
<feature type="transmembrane region" description="Helical" evidence="9">
    <location>
        <begin position="112"/>
        <end position="132"/>
    </location>
</feature>
<dbReference type="NCBIfam" id="TIGR00077">
    <property type="entry name" value="lspA"/>
    <property type="match status" value="1"/>
</dbReference>
<dbReference type="EC" id="3.4.23.36" evidence="9"/>
<evidence type="ECO:0000256" key="5">
    <source>
        <dbReference type="ARBA" id="ARBA00022750"/>
    </source>
</evidence>
<feature type="active site" evidence="9">
    <location>
        <position position="158"/>
    </location>
</feature>
<evidence type="ECO:0000256" key="9">
    <source>
        <dbReference type="HAMAP-Rule" id="MF_00161"/>
    </source>
</evidence>
<protein>
    <recommendedName>
        <fullName evidence="9">Lipoprotein signal peptidase</fullName>
        <ecNumber evidence="9">3.4.23.36</ecNumber>
    </recommendedName>
    <alternativeName>
        <fullName evidence="9">Prolipoprotein signal peptidase</fullName>
    </alternativeName>
    <alternativeName>
        <fullName evidence="9">Signal peptidase II</fullName>
        <shortName evidence="9">SPase II</shortName>
    </alternativeName>
</protein>
<dbReference type="InterPro" id="IPR001872">
    <property type="entry name" value="Peptidase_A8"/>
</dbReference>
<comment type="pathway">
    <text evidence="9">Protein modification; lipoprotein biosynthesis (signal peptide cleavage).</text>
</comment>
<keyword evidence="12" id="KW-1185">Reference proteome</keyword>
<gene>
    <name evidence="9 11" type="primary">lspA</name>
    <name evidence="11" type="ORF">AB3X52_07680</name>
</gene>
<evidence type="ECO:0000256" key="3">
    <source>
        <dbReference type="ARBA" id="ARBA00022670"/>
    </source>
</evidence>
<keyword evidence="7 9" id="KW-1133">Transmembrane helix</keyword>
<dbReference type="PRINTS" id="PR00781">
    <property type="entry name" value="LIPOSIGPTASE"/>
</dbReference>
<evidence type="ECO:0000313" key="11">
    <source>
        <dbReference type="EMBL" id="MEX0427493.1"/>
    </source>
</evidence>
<evidence type="ECO:0000256" key="8">
    <source>
        <dbReference type="ARBA" id="ARBA00023136"/>
    </source>
</evidence>
<proteinExistence type="inferred from homology"/>
<dbReference type="PANTHER" id="PTHR33695">
    <property type="entry name" value="LIPOPROTEIN SIGNAL PEPTIDASE"/>
    <property type="match status" value="1"/>
</dbReference>
<dbReference type="HAMAP" id="MF_00161">
    <property type="entry name" value="LspA"/>
    <property type="match status" value="1"/>
</dbReference>
<comment type="similarity">
    <text evidence="1 9 10">Belongs to the peptidase A8 family.</text>
</comment>
<dbReference type="GO" id="GO:0004190">
    <property type="term" value="F:aspartic-type endopeptidase activity"/>
    <property type="evidence" value="ECO:0007669"/>
    <property type="project" value="UniProtKB-EC"/>
</dbReference>
<dbReference type="EMBL" id="JBFPJR010000010">
    <property type="protein sequence ID" value="MEX0427493.1"/>
    <property type="molecule type" value="Genomic_DNA"/>
</dbReference>
<feature type="transmembrane region" description="Helical" evidence="9">
    <location>
        <begin position="152"/>
        <end position="173"/>
    </location>
</feature>
<evidence type="ECO:0000256" key="1">
    <source>
        <dbReference type="ARBA" id="ARBA00006139"/>
    </source>
</evidence>
<sequence length="193" mass="20406">MQAARGTSLSDADETQTKASTTVRRPVVRAIFVAVAVVLLAIDQVTKVAAVAGLTPGRPHQLVGSLLRLNLTRNPGAAFSTGTSHTAVFTALAIAAAIVTVWFAFRAGSRAWAVALGFLFAGVVGNLVDRVARAPRAFHGFVVDFLELPHWPIFNVADICITVAAVLILVLAYRGVRLSGLPVDPRPDAEDEQ</sequence>
<keyword evidence="3 9" id="KW-0645">Protease</keyword>
<evidence type="ECO:0000256" key="4">
    <source>
        <dbReference type="ARBA" id="ARBA00022692"/>
    </source>
</evidence>
<organism evidence="11 12">
    <name type="scientific">Nocardioides eburneus</name>
    <dbReference type="NCBI Taxonomy" id="3231482"/>
    <lineage>
        <taxon>Bacteria</taxon>
        <taxon>Bacillati</taxon>
        <taxon>Actinomycetota</taxon>
        <taxon>Actinomycetes</taxon>
        <taxon>Propionibacteriales</taxon>
        <taxon>Nocardioidaceae</taxon>
        <taxon>Nocardioides</taxon>
    </lineage>
</organism>
<name>A0ABV3SX26_9ACTN</name>
<keyword evidence="8 9" id="KW-0472">Membrane</keyword>
<evidence type="ECO:0000256" key="2">
    <source>
        <dbReference type="ARBA" id="ARBA00022475"/>
    </source>
</evidence>